<evidence type="ECO:0000256" key="2">
    <source>
        <dbReference type="ARBA" id="ARBA00023306"/>
    </source>
</evidence>
<dbReference type="GO" id="GO:0005829">
    <property type="term" value="C:cytosol"/>
    <property type="evidence" value="ECO:0007669"/>
    <property type="project" value="TreeGrafter"/>
</dbReference>
<dbReference type="Proteomes" id="UP000246702">
    <property type="component" value="Unassembled WGS sequence"/>
</dbReference>
<evidence type="ECO:0000256" key="1">
    <source>
        <dbReference type="ARBA" id="ARBA00006180"/>
    </source>
</evidence>
<feature type="compositionally biased region" description="Polar residues" evidence="3">
    <location>
        <begin position="536"/>
        <end position="546"/>
    </location>
</feature>
<feature type="compositionally biased region" description="Low complexity" evidence="3">
    <location>
        <begin position="979"/>
        <end position="991"/>
    </location>
</feature>
<dbReference type="PANTHER" id="PTHR12634:SF8">
    <property type="entry name" value="FIERY MOUNTAIN, ISOFORM D"/>
    <property type="match status" value="1"/>
</dbReference>
<dbReference type="GO" id="GO:0019888">
    <property type="term" value="F:protein phosphatase regulator activity"/>
    <property type="evidence" value="ECO:0007669"/>
    <property type="project" value="TreeGrafter"/>
</dbReference>
<feature type="compositionally biased region" description="Low complexity" evidence="3">
    <location>
        <begin position="928"/>
        <end position="939"/>
    </location>
</feature>
<dbReference type="PANTHER" id="PTHR12634">
    <property type="entry name" value="SIT4 YEAST -ASSOCIATING PROTEIN-RELATED"/>
    <property type="match status" value="1"/>
</dbReference>
<feature type="compositionally biased region" description="Basic and acidic residues" evidence="3">
    <location>
        <begin position="85"/>
        <end position="94"/>
    </location>
</feature>
<dbReference type="InterPro" id="IPR007587">
    <property type="entry name" value="SAPS"/>
</dbReference>
<feature type="region of interest" description="Disordered" evidence="3">
    <location>
        <begin position="67"/>
        <end position="101"/>
    </location>
</feature>
<gene>
    <name evidence="4" type="ORF">BO94DRAFT_556783</name>
</gene>
<organism evidence="4 5">
    <name type="scientific">Aspergillus sclerotioniger CBS 115572</name>
    <dbReference type="NCBI Taxonomy" id="1450535"/>
    <lineage>
        <taxon>Eukaryota</taxon>
        <taxon>Fungi</taxon>
        <taxon>Dikarya</taxon>
        <taxon>Ascomycota</taxon>
        <taxon>Pezizomycotina</taxon>
        <taxon>Eurotiomycetes</taxon>
        <taxon>Eurotiomycetidae</taxon>
        <taxon>Eurotiales</taxon>
        <taxon>Aspergillaceae</taxon>
        <taxon>Aspergillus</taxon>
        <taxon>Aspergillus subgen. Circumdati</taxon>
    </lineage>
</organism>
<dbReference type="EMBL" id="MSFK01000014">
    <property type="protein sequence ID" value="PWY87319.1"/>
    <property type="molecule type" value="Genomic_DNA"/>
</dbReference>
<feature type="compositionally biased region" description="Basic and acidic residues" evidence="3">
    <location>
        <begin position="558"/>
        <end position="567"/>
    </location>
</feature>
<evidence type="ECO:0000313" key="4">
    <source>
        <dbReference type="EMBL" id="PWY87319.1"/>
    </source>
</evidence>
<feature type="compositionally biased region" description="Low complexity" evidence="3">
    <location>
        <begin position="608"/>
        <end position="621"/>
    </location>
</feature>
<sequence>MFWRFGGYASISTIDTLLDKPDVTLEELLDESELIQELKQNNTKLIEFLREDNVLKRLMDYVTAPSLVNEDDEDDDHESNAAQTGKDDSEEVRGGDPLNDILDPEDLERAEKFRMKRAYVACEVLSSEIWSILESILLNPGHLRDFWGFLRRPSPLDSAQASYFTKVNETLFDKKTSDMLELFKSMDGIVPAILQHVDNPMVMDLLLKIISLEKVEGGHGIVDWLKTQDLIPTLLSFLSPDHPASVQTSAGDFLKAIITISANATQNDQSCIGPNSLTRQLVSTPCVESLIKAMLQGGNPLTVGVGIVIEVIRKNNSDYDPDNINGPDSLPTTYDPIYLGNLLRLFAKHIPDFMALIQSSKHTLNSAWGAKIEPLGFDRFKTCELMAELLHCSNMGLLNEPGSDEYVRQRDAERERLMKEGVFNPHREETSAFDGNDSTVDFVNGSVIGYGSPEGSRVLEVANTGEESFEDVTASGVLVDKEKDAEVKDTNSPESKSESAPSSQQPPAQASNDTLEDSPNDQNTDSTDASGEDQTHTSSDSVSATASGLAEVNLDGSKATEESKSSEEAASDDITTPSHSEMVPAPVEQQAQQLSSSTPDTAGQVGDASSAAQAAPESAQPNEGDEQRQLHPDVQIDSNGKPVVGDYLKIMFVENRVVPTILDFFFRFPWNNFLHNVVYDVVQQVFNGPMERGYNRLLAINVFETGRITQSIVEGQKRSDETQRTKQIRLGYMGHLTLIAEEVVKFSERHPPELLSPTVMENVLNPEWIDYVEQTLSETRERDNAILGGVRPDMSIGHRQGMLNPGQSVNTSSALADAGLNGSVGGSGFQGFDMMNQGSVSGGAFGLSGGNSLLSGFASSSDDDEDEDMEDQDDRNLAEHSAEGGSDNVGDHLFTDASTNSTSQPIPILPPPPAPMSHGPSRARRQLAARLAAHKQQAAENPDEGEDSSHTQSNDHDLQWPTNPFVIAGLDEDADGTNSPASAAFPSSDFPHTNKDEPFSSPTFPDSGFSPPDSFSTNSSDEDGEGRPEGARRKDRVPLEVDEEDDDMGEMVGPSLDSGMMDSDEEDEAIMNESLGYPDIGSGRYRSFRRSRIGMSPFGEDEDDSSDGEDDGLVEILVPGRKASTSSTSSH</sequence>
<accession>A0A317WLV4</accession>
<feature type="region of interest" description="Disordered" evidence="3">
    <location>
        <begin position="466"/>
        <end position="638"/>
    </location>
</feature>
<dbReference type="GO" id="GO:0019903">
    <property type="term" value="F:protein phosphatase binding"/>
    <property type="evidence" value="ECO:0007669"/>
    <property type="project" value="InterPro"/>
</dbReference>
<feature type="compositionally biased region" description="Basic and acidic residues" evidence="3">
    <location>
        <begin position="947"/>
        <end position="958"/>
    </location>
</feature>
<keyword evidence="2" id="KW-0131">Cell cycle</keyword>
<keyword evidence="5" id="KW-1185">Reference proteome</keyword>
<dbReference type="STRING" id="1450535.A0A317WLV4"/>
<dbReference type="OrthoDB" id="295029at2759"/>
<dbReference type="Pfam" id="PF04499">
    <property type="entry name" value="SAPS"/>
    <property type="match status" value="1"/>
</dbReference>
<feature type="compositionally biased region" description="Low complexity" evidence="3">
    <location>
        <begin position="1050"/>
        <end position="1061"/>
    </location>
</feature>
<feature type="compositionally biased region" description="Low complexity" evidence="3">
    <location>
        <begin position="498"/>
        <end position="511"/>
    </location>
</feature>
<feature type="compositionally biased region" description="Low complexity" evidence="3">
    <location>
        <begin position="999"/>
        <end position="1017"/>
    </location>
</feature>
<feature type="compositionally biased region" description="Acidic residues" evidence="3">
    <location>
        <begin position="861"/>
        <end position="873"/>
    </location>
</feature>
<feature type="region of interest" description="Disordered" evidence="3">
    <location>
        <begin position="856"/>
        <end position="1062"/>
    </location>
</feature>
<comment type="caution">
    <text evidence="4">The sequence shown here is derived from an EMBL/GenBank/DDBJ whole genome shotgun (WGS) entry which is preliminary data.</text>
</comment>
<name>A0A317WLV4_9EURO</name>
<feature type="compositionally biased region" description="Polar residues" evidence="3">
    <location>
        <begin position="520"/>
        <end position="529"/>
    </location>
</feature>
<protein>
    <submittedName>
        <fullName evidence="4">SAPS-domain-containing protein</fullName>
    </submittedName>
</protein>
<dbReference type="GO" id="GO:0005634">
    <property type="term" value="C:nucleus"/>
    <property type="evidence" value="ECO:0007669"/>
    <property type="project" value="TreeGrafter"/>
</dbReference>
<reference evidence="4 5" key="1">
    <citation type="submission" date="2016-12" db="EMBL/GenBank/DDBJ databases">
        <title>The genomes of Aspergillus section Nigri reveals drivers in fungal speciation.</title>
        <authorList>
            <consortium name="DOE Joint Genome Institute"/>
            <person name="Vesth T.C."/>
            <person name="Nybo J."/>
            <person name="Theobald S."/>
            <person name="Brandl J."/>
            <person name="Frisvad J.C."/>
            <person name="Nielsen K.F."/>
            <person name="Lyhne E.K."/>
            <person name="Kogle M.E."/>
            <person name="Kuo A."/>
            <person name="Riley R."/>
            <person name="Clum A."/>
            <person name="Nolan M."/>
            <person name="Lipzen A."/>
            <person name="Salamov A."/>
            <person name="Henrissat B."/>
            <person name="Wiebenga A."/>
            <person name="De Vries R.P."/>
            <person name="Grigoriev I.V."/>
            <person name="Mortensen U.H."/>
            <person name="Andersen M.R."/>
            <person name="Baker S.E."/>
        </authorList>
    </citation>
    <scope>NUCLEOTIDE SEQUENCE [LARGE SCALE GENOMIC DNA]</scope>
    <source>
        <strain evidence="4 5">CBS 115572</strain>
    </source>
</reference>
<feature type="region of interest" description="Disordered" evidence="3">
    <location>
        <begin position="1094"/>
        <end position="1131"/>
    </location>
</feature>
<feature type="compositionally biased region" description="Polar residues" evidence="3">
    <location>
        <begin position="589"/>
        <end position="601"/>
    </location>
</feature>
<dbReference type="RefSeq" id="XP_025467527.1">
    <property type="nucleotide sequence ID" value="XM_025613890.1"/>
</dbReference>
<evidence type="ECO:0000313" key="5">
    <source>
        <dbReference type="Proteomes" id="UP000246702"/>
    </source>
</evidence>
<feature type="compositionally biased region" description="Basic and acidic residues" evidence="3">
    <location>
        <begin position="1025"/>
        <end position="1039"/>
    </location>
</feature>
<evidence type="ECO:0000256" key="3">
    <source>
        <dbReference type="SAM" id="MobiDB-lite"/>
    </source>
</evidence>
<feature type="compositionally biased region" description="Acidic residues" evidence="3">
    <location>
        <begin position="1099"/>
        <end position="1113"/>
    </location>
</feature>
<comment type="similarity">
    <text evidence="1">Belongs to the SAPS family.</text>
</comment>
<feature type="compositionally biased region" description="Acidic residues" evidence="3">
    <location>
        <begin position="1040"/>
        <end position="1049"/>
    </location>
</feature>
<proteinExistence type="inferred from homology"/>
<dbReference type="GeneID" id="37116033"/>
<feature type="compositionally biased region" description="Basic and acidic residues" evidence="3">
    <location>
        <begin position="479"/>
        <end position="497"/>
    </location>
</feature>
<dbReference type="AlphaFoldDB" id="A0A317WLV4"/>